<sequence>MVSEDSALIGKLADHDLKAQDVVLFAPQGNKPPPTVPRWQQFHYFGDFKDPDADILIGEDFYVQQPTRLTYSARETGCMPHLGNAR</sequence>
<protein>
    <submittedName>
        <fullName evidence="1">Uncharacterized protein</fullName>
    </submittedName>
</protein>
<feature type="non-terminal residue" evidence="1">
    <location>
        <position position="86"/>
    </location>
</feature>
<accession>A0ABV5UMI3</accession>
<proteinExistence type="predicted"/>
<evidence type="ECO:0000313" key="1">
    <source>
        <dbReference type="EMBL" id="MFB9713732.1"/>
    </source>
</evidence>
<dbReference type="EMBL" id="JBHMBH010000015">
    <property type="protein sequence ID" value="MFB9713732.1"/>
    <property type="molecule type" value="Genomic_DNA"/>
</dbReference>
<name>A0ABV5UMI3_9MICC</name>
<evidence type="ECO:0000313" key="2">
    <source>
        <dbReference type="Proteomes" id="UP001589536"/>
    </source>
</evidence>
<keyword evidence="2" id="KW-1185">Reference proteome</keyword>
<comment type="caution">
    <text evidence="1">The sequence shown here is derived from an EMBL/GenBank/DDBJ whole genome shotgun (WGS) entry which is preliminary data.</text>
</comment>
<organism evidence="1 2">
    <name type="scientific">Arthrobacter methylotrophus</name>
    <dbReference type="NCBI Taxonomy" id="121291"/>
    <lineage>
        <taxon>Bacteria</taxon>
        <taxon>Bacillati</taxon>
        <taxon>Actinomycetota</taxon>
        <taxon>Actinomycetes</taxon>
        <taxon>Micrococcales</taxon>
        <taxon>Micrococcaceae</taxon>
        <taxon>Arthrobacter</taxon>
    </lineage>
</organism>
<dbReference type="RefSeq" id="WP_376953844.1">
    <property type="nucleotide sequence ID" value="NZ_JBHMBH010000015.1"/>
</dbReference>
<gene>
    <name evidence="1" type="ORF">ACFFPI_06145</name>
</gene>
<dbReference type="Proteomes" id="UP001589536">
    <property type="component" value="Unassembled WGS sequence"/>
</dbReference>
<reference evidence="1 2" key="1">
    <citation type="submission" date="2024-09" db="EMBL/GenBank/DDBJ databases">
        <authorList>
            <person name="Sun Q."/>
            <person name="Mori K."/>
        </authorList>
    </citation>
    <scope>NUCLEOTIDE SEQUENCE [LARGE SCALE GENOMIC DNA]</scope>
    <source>
        <strain evidence="1 2">JCM 13519</strain>
    </source>
</reference>